<dbReference type="Gene3D" id="2.40.10.240">
    <property type="entry name" value="QueA-like"/>
    <property type="match status" value="1"/>
</dbReference>
<protein>
    <recommendedName>
        <fullName evidence="5">S-adenosylmethionine:tRNA ribosyltransferase-isomerase</fullName>
        <ecNumber evidence="5">2.4.99.17</ecNumber>
    </recommendedName>
    <alternativeName>
        <fullName evidence="5">Queuosine biosynthesis protein QueA</fullName>
    </alternativeName>
</protein>
<dbReference type="EC" id="2.4.99.17" evidence="5"/>
<dbReference type="EMBL" id="CTRI01000003">
    <property type="protein sequence ID" value="CQR27682.1"/>
    <property type="molecule type" value="Genomic_DNA"/>
</dbReference>
<sequence>MTVSLSRGSAVESGAMSPGLTADDFDFHLPPELIAQHPPARRSDSRLLDAGNPPALIDRGFRDLPGLLRAGDLVVFNDTRVIPARLWGFKAAGEAGAALGGAVEVLVERVRADNRVWAHVRASKSPKPGQVLWLGAARPDAAAGDEPHASAPLFAVTTVGRAGPDGGLFELEFPAEPLALLQQYGAVPLPPYITHAPGGDDVQRYQTVYAQHPGSVAAPTAGLHFDEAILAKIDAMGAQRAAVTLHVGAGTFQPVRVNDLRQHQMHSEWYTVPEATAQAIAKVRMRQAQARAAGQMHAAPRVVAVGTTAMRALESAALAAEAAGAPDGAVLPGARDTALFVTPGYRFRVVDALLTNFHLPKSTLLMLVSAFAGMDTIRAAYAHAIAQRYRFFSYGDAMWLTRQDLR</sequence>
<dbReference type="InterPro" id="IPR003699">
    <property type="entry name" value="QueA"/>
</dbReference>
<dbReference type="Gene3D" id="3.40.1780.10">
    <property type="entry name" value="QueA-like"/>
    <property type="match status" value="1"/>
</dbReference>
<dbReference type="InterPro" id="IPR042119">
    <property type="entry name" value="QueA_dom2"/>
</dbReference>
<comment type="subunit">
    <text evidence="5">Monomer.</text>
</comment>
<reference evidence="6 7" key="1">
    <citation type="submission" date="2015-03" db="EMBL/GenBank/DDBJ databases">
        <authorList>
            <person name="Regsiter A."/>
            <person name="william w."/>
        </authorList>
    </citation>
    <scope>NUCLEOTIDE SEQUENCE [LARGE SCALE GENOMIC DNA]</scope>
    <source>
        <strain evidence="6 7">CB1</strain>
    </source>
</reference>
<dbReference type="InterPro" id="IPR042118">
    <property type="entry name" value="QueA_dom1"/>
</dbReference>
<dbReference type="Proteomes" id="UP000078599">
    <property type="component" value="Unassembled WGS sequence"/>
</dbReference>
<comment type="caution">
    <text evidence="6">The sequence shown here is derived from an EMBL/GenBank/DDBJ whole genome shotgun (WGS) entry which is preliminary data.</text>
</comment>
<comment type="function">
    <text evidence="5">Transfers and isomerizes the ribose moiety from AdoMet to the 7-aminomethyl group of 7-deazaguanine (preQ1-tRNA) to give epoxyqueuosine (oQ-tRNA).</text>
</comment>
<dbReference type="InterPro" id="IPR036100">
    <property type="entry name" value="QueA_sf"/>
</dbReference>
<comment type="pathway">
    <text evidence="5">tRNA modification; tRNA-queuosine biosynthesis.</text>
</comment>
<dbReference type="GO" id="GO:0051075">
    <property type="term" value="F:S-adenosylmethionine:tRNA ribosyltransferase-isomerase activity"/>
    <property type="evidence" value="ECO:0007669"/>
    <property type="project" value="UniProtKB-EC"/>
</dbReference>
<gene>
    <name evidence="5 6" type="primary">queA</name>
    <name evidence="6" type="ORF">THICB1_110152</name>
</gene>
<keyword evidence="1 5" id="KW-0963">Cytoplasm</keyword>
<dbReference type="HAMAP" id="MF_00113">
    <property type="entry name" value="QueA"/>
    <property type="match status" value="1"/>
</dbReference>
<dbReference type="PANTHER" id="PTHR30307">
    <property type="entry name" value="S-ADENOSYLMETHIONINE:TRNA RIBOSYLTRANSFERASE-ISOMERASE"/>
    <property type="match status" value="1"/>
</dbReference>
<comment type="catalytic activity">
    <reaction evidence="5">
        <text>7-aminomethyl-7-carbaguanosine(34) in tRNA + S-adenosyl-L-methionine = epoxyqueuosine(34) in tRNA + adenine + L-methionine + 2 H(+)</text>
        <dbReference type="Rhea" id="RHEA:32155"/>
        <dbReference type="Rhea" id="RHEA-COMP:10342"/>
        <dbReference type="Rhea" id="RHEA-COMP:18582"/>
        <dbReference type="ChEBI" id="CHEBI:15378"/>
        <dbReference type="ChEBI" id="CHEBI:16708"/>
        <dbReference type="ChEBI" id="CHEBI:57844"/>
        <dbReference type="ChEBI" id="CHEBI:59789"/>
        <dbReference type="ChEBI" id="CHEBI:82833"/>
        <dbReference type="ChEBI" id="CHEBI:194443"/>
        <dbReference type="EC" id="2.4.99.17"/>
    </reaction>
</comment>
<accession>A0ABP1YYV7</accession>
<name>A0ABP1YYV7_THIA3</name>
<dbReference type="PANTHER" id="PTHR30307:SF0">
    <property type="entry name" value="S-ADENOSYLMETHIONINE:TRNA RIBOSYLTRANSFERASE-ISOMERASE"/>
    <property type="match status" value="1"/>
</dbReference>
<evidence type="ECO:0000313" key="7">
    <source>
        <dbReference type="Proteomes" id="UP000078599"/>
    </source>
</evidence>
<keyword evidence="3 5" id="KW-0949">S-adenosyl-L-methionine</keyword>
<proteinExistence type="inferred from homology"/>
<evidence type="ECO:0000256" key="2">
    <source>
        <dbReference type="ARBA" id="ARBA00022679"/>
    </source>
</evidence>
<evidence type="ECO:0000313" key="6">
    <source>
        <dbReference type="EMBL" id="CQR27682.1"/>
    </source>
</evidence>
<dbReference type="NCBIfam" id="TIGR00113">
    <property type="entry name" value="queA"/>
    <property type="match status" value="1"/>
</dbReference>
<evidence type="ECO:0000256" key="5">
    <source>
        <dbReference type="HAMAP-Rule" id="MF_00113"/>
    </source>
</evidence>
<dbReference type="SUPFAM" id="SSF111337">
    <property type="entry name" value="QueA-like"/>
    <property type="match status" value="1"/>
</dbReference>
<keyword evidence="4 5" id="KW-0671">Queuosine biosynthesis</keyword>
<dbReference type="Pfam" id="PF02547">
    <property type="entry name" value="Queuosine_synth"/>
    <property type="match status" value="1"/>
</dbReference>
<organism evidence="6 7">
    <name type="scientific">Thiomonas arsenitoxydans (strain DSM 22701 / CIP 110005 / 3As)</name>
    <dbReference type="NCBI Taxonomy" id="426114"/>
    <lineage>
        <taxon>Bacteria</taxon>
        <taxon>Pseudomonadati</taxon>
        <taxon>Pseudomonadota</taxon>
        <taxon>Betaproteobacteria</taxon>
        <taxon>Burkholderiales</taxon>
        <taxon>Thiomonas</taxon>
    </lineage>
</organism>
<evidence type="ECO:0000256" key="1">
    <source>
        <dbReference type="ARBA" id="ARBA00022490"/>
    </source>
</evidence>
<keyword evidence="7" id="KW-1185">Reference proteome</keyword>
<comment type="similarity">
    <text evidence="5">Belongs to the QueA family.</text>
</comment>
<dbReference type="NCBIfam" id="NF001140">
    <property type="entry name" value="PRK00147.1"/>
    <property type="match status" value="1"/>
</dbReference>
<comment type="subcellular location">
    <subcellularLocation>
        <location evidence="5">Cytoplasm</location>
    </subcellularLocation>
</comment>
<keyword evidence="6" id="KW-0328">Glycosyltransferase</keyword>
<keyword evidence="2 5" id="KW-0808">Transferase</keyword>
<evidence type="ECO:0000256" key="4">
    <source>
        <dbReference type="ARBA" id="ARBA00022785"/>
    </source>
</evidence>
<evidence type="ECO:0000256" key="3">
    <source>
        <dbReference type="ARBA" id="ARBA00022691"/>
    </source>
</evidence>